<dbReference type="EMBL" id="BMAO01031592">
    <property type="protein sequence ID" value="GFQ76171.1"/>
    <property type="molecule type" value="Genomic_DNA"/>
</dbReference>
<dbReference type="OrthoDB" id="6514278at2759"/>
<reference evidence="1" key="1">
    <citation type="submission" date="2020-07" db="EMBL/GenBank/DDBJ databases">
        <title>Multicomponent nature underlies the extraordinary mechanical properties of spider dragline silk.</title>
        <authorList>
            <person name="Kono N."/>
            <person name="Nakamura H."/>
            <person name="Mori M."/>
            <person name="Yoshida Y."/>
            <person name="Ohtoshi R."/>
            <person name="Malay A.D."/>
            <person name="Moran D.A.P."/>
            <person name="Tomita M."/>
            <person name="Numata K."/>
            <person name="Arakawa K."/>
        </authorList>
    </citation>
    <scope>NUCLEOTIDE SEQUENCE</scope>
</reference>
<gene>
    <name evidence="1" type="primary">EVAR_47153_1</name>
    <name evidence="1" type="ORF">TNCT_707441</name>
</gene>
<evidence type="ECO:0000313" key="1">
    <source>
        <dbReference type="EMBL" id="GFQ76171.1"/>
    </source>
</evidence>
<keyword evidence="2" id="KW-1185">Reference proteome</keyword>
<organism evidence="1 2">
    <name type="scientific">Trichonephila clavata</name>
    <name type="common">Joro spider</name>
    <name type="synonym">Nephila clavata</name>
    <dbReference type="NCBI Taxonomy" id="2740835"/>
    <lineage>
        <taxon>Eukaryota</taxon>
        <taxon>Metazoa</taxon>
        <taxon>Ecdysozoa</taxon>
        <taxon>Arthropoda</taxon>
        <taxon>Chelicerata</taxon>
        <taxon>Arachnida</taxon>
        <taxon>Araneae</taxon>
        <taxon>Araneomorphae</taxon>
        <taxon>Entelegynae</taxon>
        <taxon>Araneoidea</taxon>
        <taxon>Nephilidae</taxon>
        <taxon>Trichonephila</taxon>
    </lineage>
</organism>
<protein>
    <recommendedName>
        <fullName evidence="3">SWIM-type domain-containing protein</fullName>
    </recommendedName>
</protein>
<evidence type="ECO:0000313" key="2">
    <source>
        <dbReference type="Proteomes" id="UP000887116"/>
    </source>
</evidence>
<name>A0A8X6KKQ3_TRICU</name>
<proteinExistence type="predicted"/>
<sequence length="184" mass="20976">MEHGKIICKIDHQLGVGSAENSVEKPIPLKIFKYLNFKYERSYDVQLLGYISLSKGRSYTHEHLNQSGLYSLYVNREDSSVVRLQLRSRRTSSKVYNICIKTGTGYNSNIEWFCQCKVGGRVVSCCAHVASVLWYLGYWRHNHPQTKTRSLGYADALQDAATGWSSDDSASESEKETIEDICYK</sequence>
<comment type="caution">
    <text evidence="1">The sequence shown here is derived from an EMBL/GenBank/DDBJ whole genome shotgun (WGS) entry which is preliminary data.</text>
</comment>
<dbReference type="AlphaFoldDB" id="A0A8X6KKQ3"/>
<dbReference type="Proteomes" id="UP000887116">
    <property type="component" value="Unassembled WGS sequence"/>
</dbReference>
<accession>A0A8X6KKQ3</accession>
<evidence type="ECO:0008006" key="3">
    <source>
        <dbReference type="Google" id="ProtNLM"/>
    </source>
</evidence>